<dbReference type="InterPro" id="IPR006680">
    <property type="entry name" value="Amidohydro-rel"/>
</dbReference>
<evidence type="ECO:0000256" key="6">
    <source>
        <dbReference type="HAMAP-Rule" id="MF_01518"/>
    </source>
</evidence>
<dbReference type="GO" id="GO:0006146">
    <property type="term" value="P:adenine catabolic process"/>
    <property type="evidence" value="ECO:0007669"/>
    <property type="project" value="InterPro"/>
</dbReference>
<dbReference type="Gene3D" id="3.20.20.140">
    <property type="entry name" value="Metal-dependent hydrolases"/>
    <property type="match status" value="1"/>
</dbReference>
<dbReference type="RefSeq" id="WP_073072949.1">
    <property type="nucleotide sequence ID" value="NZ_FQXN01000003.1"/>
</dbReference>
<organism evidence="9 10">
    <name type="scientific">Thermosipho atlanticus DSM 15807</name>
    <dbReference type="NCBI Taxonomy" id="1123380"/>
    <lineage>
        <taxon>Bacteria</taxon>
        <taxon>Thermotogati</taxon>
        <taxon>Thermotogota</taxon>
        <taxon>Thermotogae</taxon>
        <taxon>Thermotogales</taxon>
        <taxon>Fervidobacteriaceae</taxon>
        <taxon>Thermosipho</taxon>
    </lineage>
</organism>
<dbReference type="PANTHER" id="PTHR11113">
    <property type="entry name" value="N-ACETYLGLUCOSAMINE-6-PHOSPHATE DEACETYLASE"/>
    <property type="match status" value="1"/>
</dbReference>
<evidence type="ECO:0000313" key="9">
    <source>
        <dbReference type="EMBL" id="SHH41397.1"/>
    </source>
</evidence>
<dbReference type="PANTHER" id="PTHR11113:SF2">
    <property type="entry name" value="ADENINE DEAMINASE"/>
    <property type="match status" value="1"/>
</dbReference>
<dbReference type="GO" id="GO:0000034">
    <property type="term" value="F:adenine deaminase activity"/>
    <property type="evidence" value="ECO:0007669"/>
    <property type="project" value="UniProtKB-UniRule"/>
</dbReference>
<dbReference type="EC" id="3.5.4.2" evidence="2 6"/>
<comment type="catalytic activity">
    <reaction evidence="5 6">
        <text>adenine + H2O + H(+) = hypoxanthine + NH4(+)</text>
        <dbReference type="Rhea" id="RHEA:23688"/>
        <dbReference type="ChEBI" id="CHEBI:15377"/>
        <dbReference type="ChEBI" id="CHEBI:15378"/>
        <dbReference type="ChEBI" id="CHEBI:16708"/>
        <dbReference type="ChEBI" id="CHEBI:17368"/>
        <dbReference type="ChEBI" id="CHEBI:28938"/>
        <dbReference type="EC" id="3.5.4.2"/>
    </reaction>
</comment>
<dbReference type="InterPro" id="IPR006679">
    <property type="entry name" value="Adenine_deam"/>
</dbReference>
<evidence type="ECO:0000256" key="1">
    <source>
        <dbReference type="ARBA" id="ARBA00006773"/>
    </source>
</evidence>
<dbReference type="OrthoDB" id="9775607at2"/>
<comment type="cofactor">
    <cofactor evidence="6">
        <name>Mn(2+)</name>
        <dbReference type="ChEBI" id="CHEBI:29035"/>
    </cofactor>
</comment>
<keyword evidence="10" id="KW-1185">Reference proteome</keyword>
<dbReference type="EMBL" id="FQXN01000003">
    <property type="protein sequence ID" value="SHH41397.1"/>
    <property type="molecule type" value="Genomic_DNA"/>
</dbReference>
<feature type="domain" description="Amidohydrolase-related" evidence="7">
    <location>
        <begin position="65"/>
        <end position="350"/>
    </location>
</feature>
<protein>
    <recommendedName>
        <fullName evidence="2 6">Adenine deaminase</fullName>
        <shortName evidence="6">Adenase</shortName>
        <shortName evidence="6">Adenine aminase</shortName>
        <ecNumber evidence="2 6">3.5.4.2</ecNumber>
    </recommendedName>
</protein>
<dbReference type="SUPFAM" id="SSF51556">
    <property type="entry name" value="Metallo-dependent hydrolases"/>
    <property type="match status" value="1"/>
</dbReference>
<evidence type="ECO:0000259" key="7">
    <source>
        <dbReference type="Pfam" id="PF01979"/>
    </source>
</evidence>
<dbReference type="STRING" id="1123380.SAMN02745199_1052"/>
<dbReference type="HAMAP" id="MF_01518">
    <property type="entry name" value="Adenine_deamin"/>
    <property type="match status" value="1"/>
</dbReference>
<dbReference type="Pfam" id="PF01979">
    <property type="entry name" value="Amidohydro_1"/>
    <property type="match status" value="1"/>
</dbReference>
<dbReference type="Gene3D" id="2.30.40.10">
    <property type="entry name" value="Urease, subunit C, domain 1"/>
    <property type="match status" value="1"/>
</dbReference>
<dbReference type="CDD" id="cd01295">
    <property type="entry name" value="AdeC"/>
    <property type="match status" value="1"/>
</dbReference>
<evidence type="ECO:0000313" key="10">
    <source>
        <dbReference type="Proteomes" id="UP000242592"/>
    </source>
</evidence>
<feature type="domain" description="Adenine deaminase C-terminal" evidence="8">
    <location>
        <begin position="403"/>
        <end position="567"/>
    </location>
</feature>
<dbReference type="AlphaFoldDB" id="A0A1M5SSI5"/>
<evidence type="ECO:0000259" key="8">
    <source>
        <dbReference type="Pfam" id="PF13382"/>
    </source>
</evidence>
<evidence type="ECO:0000256" key="3">
    <source>
        <dbReference type="ARBA" id="ARBA00022801"/>
    </source>
</evidence>
<evidence type="ECO:0000256" key="5">
    <source>
        <dbReference type="ARBA" id="ARBA00047720"/>
    </source>
</evidence>
<gene>
    <name evidence="6" type="primary">ade</name>
    <name evidence="9" type="ORF">SAMN02745199_1052</name>
</gene>
<dbReference type="Proteomes" id="UP000242592">
    <property type="component" value="Unassembled WGS sequence"/>
</dbReference>
<comment type="similarity">
    <text evidence="1 6">Belongs to the metallo-dependent hydrolases superfamily. Adenine deaminase family.</text>
</comment>
<name>A0A1M5SSI5_9BACT</name>
<dbReference type="InterPro" id="IPR026912">
    <property type="entry name" value="Adenine_deam_C"/>
</dbReference>
<reference evidence="10" key="1">
    <citation type="submission" date="2016-11" db="EMBL/GenBank/DDBJ databases">
        <authorList>
            <person name="Varghese N."/>
            <person name="Submissions S."/>
        </authorList>
    </citation>
    <scope>NUCLEOTIDE SEQUENCE [LARGE SCALE GENOMIC DNA]</scope>
    <source>
        <strain evidence="10">DSM 15807</strain>
    </source>
</reference>
<keyword evidence="3 6" id="KW-0378">Hydrolase</keyword>
<dbReference type="NCBIfam" id="TIGR01178">
    <property type="entry name" value="ade"/>
    <property type="match status" value="1"/>
</dbReference>
<evidence type="ECO:0000256" key="4">
    <source>
        <dbReference type="ARBA" id="ARBA00023211"/>
    </source>
</evidence>
<dbReference type="SUPFAM" id="SSF51338">
    <property type="entry name" value="Composite domain of metallo-dependent hydrolases"/>
    <property type="match status" value="1"/>
</dbReference>
<sequence length="575" mass="63274">MKIYEIVPVALGKKLPDVLIKNANLVNVFSGKIERTNIALFKKRIAGIGNEYNDGKEVIDLKGAYILPGLIDAHVHIESSILSPVEFAKSILPFGTTTIIADPHEIANVLGVEGIEYMIKSTEGIPLNVYFAIPSAVPATKFETSGSTLGPEDMVSLVDKYPFRIIALGEVMNFPGVLNCDRELIAKIEILRHKYKKIDGHAPGLSGKELNAYIDAFVRSDHECETANEALEKLSKGMQIFIREGTAARNLDSLLPAVDIINHHFFSFCTDDRDPLDIQKRGHINGIVKTAISKGIDPIIAIRMATINTARYFNLRSMGAIAPGYKADFVVVDDLKNFNVLYVIKDSKIVAQDGNLVVKISSIYKNVPETIGAINIVPPEKINLKVRDMNKKIRVIHLKKGTLLTDELHIEPKVKNGYIVCDPINDISKIVVIDRHKASGYSIGFVKGLNIKQGAIATTIGHDSHNLAVVGNNDEDILLAIKRIQEIKGGIVAVQNGNILSEMPLPIAGLMSDKPLKEVIKEVNHLKDAIEKLGTSEDILMHIHFLQLAVIPKLKITDKGLIDISQQKILSLYLE</sequence>
<proteinExistence type="inferred from homology"/>
<keyword evidence="4 6" id="KW-0464">Manganese</keyword>
<accession>A0A1M5SSI5</accession>
<evidence type="ECO:0000256" key="2">
    <source>
        <dbReference type="ARBA" id="ARBA00012782"/>
    </source>
</evidence>
<dbReference type="Pfam" id="PF13382">
    <property type="entry name" value="Adenine_deam_C"/>
    <property type="match status" value="1"/>
</dbReference>
<dbReference type="InterPro" id="IPR032466">
    <property type="entry name" value="Metal_Hydrolase"/>
</dbReference>
<dbReference type="InterPro" id="IPR011059">
    <property type="entry name" value="Metal-dep_hydrolase_composite"/>
</dbReference>